<gene>
    <name evidence="3" type="ORF">CROQUDRAFT_89870</name>
</gene>
<dbReference type="EMBL" id="MU167233">
    <property type="protein sequence ID" value="KAG0148825.1"/>
    <property type="molecule type" value="Genomic_DNA"/>
</dbReference>
<reference evidence="3" key="1">
    <citation type="submission" date="2013-11" db="EMBL/GenBank/DDBJ databases">
        <title>Genome sequence of the fusiform rust pathogen reveals effectors for host alternation and coevolution with pine.</title>
        <authorList>
            <consortium name="DOE Joint Genome Institute"/>
            <person name="Smith K."/>
            <person name="Pendleton A."/>
            <person name="Kubisiak T."/>
            <person name="Anderson C."/>
            <person name="Salamov A."/>
            <person name="Aerts A."/>
            <person name="Riley R."/>
            <person name="Clum A."/>
            <person name="Lindquist E."/>
            <person name="Ence D."/>
            <person name="Campbell M."/>
            <person name="Kronenberg Z."/>
            <person name="Feau N."/>
            <person name="Dhillon B."/>
            <person name="Hamelin R."/>
            <person name="Burleigh J."/>
            <person name="Smith J."/>
            <person name="Yandell M."/>
            <person name="Nelson C."/>
            <person name="Grigoriev I."/>
            <person name="Davis J."/>
        </authorList>
    </citation>
    <scope>NUCLEOTIDE SEQUENCE</scope>
    <source>
        <strain evidence="3">G11</strain>
    </source>
</reference>
<evidence type="ECO:0000259" key="2">
    <source>
        <dbReference type="Pfam" id="PF11817"/>
    </source>
</evidence>
<feature type="region of interest" description="Disordered" evidence="1">
    <location>
        <begin position="82"/>
        <end position="112"/>
    </location>
</feature>
<keyword evidence="4" id="KW-1185">Reference proteome</keyword>
<evidence type="ECO:0000256" key="1">
    <source>
        <dbReference type="SAM" id="MobiDB-lite"/>
    </source>
</evidence>
<organism evidence="3 4">
    <name type="scientific">Cronartium quercuum f. sp. fusiforme G11</name>
    <dbReference type="NCBI Taxonomy" id="708437"/>
    <lineage>
        <taxon>Eukaryota</taxon>
        <taxon>Fungi</taxon>
        <taxon>Dikarya</taxon>
        <taxon>Basidiomycota</taxon>
        <taxon>Pucciniomycotina</taxon>
        <taxon>Pucciniomycetes</taxon>
        <taxon>Pucciniales</taxon>
        <taxon>Coleosporiaceae</taxon>
        <taxon>Cronartium</taxon>
    </lineage>
</organism>
<comment type="caution">
    <text evidence="3">The sequence shown here is derived from an EMBL/GenBank/DDBJ whole genome shotgun (WGS) entry which is preliminary data.</text>
</comment>
<feature type="compositionally biased region" description="Low complexity" evidence="1">
    <location>
        <begin position="90"/>
        <end position="112"/>
    </location>
</feature>
<dbReference type="Proteomes" id="UP000886653">
    <property type="component" value="Unassembled WGS sequence"/>
</dbReference>
<name>A0A9P6TEK0_9BASI</name>
<dbReference type="PANTHER" id="PTHR14374:SF0">
    <property type="entry name" value="TRAFFICKING PROTEIN PARTICLE COMPLEX SUBUNIT 11"/>
    <property type="match status" value="1"/>
</dbReference>
<dbReference type="PANTHER" id="PTHR14374">
    <property type="entry name" value="FOIE GRAS"/>
    <property type="match status" value="1"/>
</dbReference>
<feature type="domain" description="Trafficking protein particle complex subunit 11" evidence="2">
    <location>
        <begin position="351"/>
        <end position="596"/>
    </location>
</feature>
<feature type="region of interest" description="Disordered" evidence="1">
    <location>
        <begin position="148"/>
        <end position="172"/>
    </location>
</feature>
<sequence>MDSLPIEFLSHHLPLLFFAGLPVPPEDPNSGQGSSDPFQVLSTNLRHALTANQSGIQVWDPRKQTQNSHDFRVVVVEKNVRFPPRKARPSSTSSTTNSITHSPLSPLSPTSPLHPDGIMTPIWIRKHRDMVPAAFVLTLHLWEPPSSARARENVGNGIRSSEKPDPSELEQQKAHDLQLIYEIVERKKTTAERGIQLAVVILTSRTMLDNPDLDSRLGYVRKQSGLDSRASLFVLSPVLDREILAFTNTLKTELYETCIDYYREHSRRVRRKRSRSNSTTSYQSTTYSRPDQVVISPLGAQGWNVRADYKLATFAEFRQEYDVALKFYEDCWEGLSQMFSSTAILPPRTKRWAEAKVLIDCINIKICKFYLYSQETSRSLDQFRKHTARFRELCNGWGIGDETFEFWSWLSKQYTILADLIDLACRNGLRLPNLLPSPDTTANRHSQLGSLATSHTGTLGGVSIPANVLLHAGFYYYQSGICAIHRRDKFRASEIAEEQMRSITKSKDETAVFQGSAALAYERKVNHSELIIGLFTKAYELFKRFGSNRMTLFLAFKIAAVHLDNKDYGTAVKFLDRITSSYRKEKFGPILESALMMFYQTIKLELSSSQAPPDTTVSKFEQIQQILRISYELLGPTFLSVPDKCKADICTELQRIAQMPADDLLESPRVITLDMTSSSSPLRSQIVFWDSEVELGSTVDFQLTICADDTCSGYGLSFSSVELQFTNFPSIIINHHAQESVDNRTFLDVHEISESTLIFEQDLSWSETASKLLFNGRFKPSMVGKVKLDQIKFISQPAHKAWKLELITKPNSSRQAEQTSRWVCEVDPKPCGFVFVPTEPLSSSCQVRQKIALVRAEVEAEPFALLGETLDIKIRLWNDEGNEAVMFKIDARFPDGPSNVLTIDGHSFTNQLLDYTLGSVGAQQSTEKILLLQPTIPGNFRISISISAQIQSGFDSISTDALSAEETDAPLSSVWQVSKPILLDVKEPLSCSFDTRYLNQISDRPGRTLLDLSPPGVWDESERVIVNAMILSRSPIPLYAQERASANVLLLTFNLYRSIIQNASTPMRIISTSLSTSSDEAWVLEADSTYSISYVVELANGSNLSTISGCGLKITWARYSLLNSIPTHHVSQYPFHFPSRPLQTTTVTTDLPHHLRLYECCTITYTIKNFSSRHIAELAFQLHPTDQWVCSGPRRLDKIKLLPGGSRSITINGLPVMLGEIGGPQVQVFERLWKRRAHGLCFLGAEGGIEEGVEGDGNSDEEEENRARGLVEMKEIVVVRGSGTIRAREADLKASTGAATAPSLKVMVLPS</sequence>
<accession>A0A9P6TEK0</accession>
<protein>
    <recommendedName>
        <fullName evidence="2">Trafficking protein particle complex subunit 11 domain-containing protein</fullName>
    </recommendedName>
</protein>
<dbReference type="OrthoDB" id="6278596at2759"/>
<evidence type="ECO:0000313" key="4">
    <source>
        <dbReference type="Proteomes" id="UP000886653"/>
    </source>
</evidence>
<dbReference type="Pfam" id="PF11817">
    <property type="entry name" value="Foie-gras_1"/>
    <property type="match status" value="1"/>
</dbReference>
<proteinExistence type="predicted"/>
<evidence type="ECO:0000313" key="3">
    <source>
        <dbReference type="EMBL" id="KAG0148825.1"/>
    </source>
</evidence>
<dbReference type="InterPro" id="IPR021773">
    <property type="entry name" value="TPC11"/>
</dbReference>
<feature type="compositionally biased region" description="Basic and acidic residues" evidence="1">
    <location>
        <begin position="160"/>
        <end position="172"/>
    </location>
</feature>